<proteinExistence type="inferred from homology"/>
<dbReference type="Gene3D" id="3.20.20.70">
    <property type="entry name" value="Aldolase class I"/>
    <property type="match status" value="1"/>
</dbReference>
<dbReference type="InterPro" id="IPR013785">
    <property type="entry name" value="Aldolase_TIM"/>
</dbReference>
<evidence type="ECO:0000256" key="8">
    <source>
        <dbReference type="NCBIfam" id="TIGR00977"/>
    </source>
</evidence>
<evidence type="ECO:0000256" key="5">
    <source>
        <dbReference type="ARBA" id="ARBA00022679"/>
    </source>
</evidence>
<dbReference type="AlphaFoldDB" id="A0A511RKZ0"/>
<evidence type="ECO:0000256" key="9">
    <source>
        <dbReference type="RuleBase" id="RU003523"/>
    </source>
</evidence>
<dbReference type="GO" id="GO:0043714">
    <property type="term" value="F:(R)-citramalate synthase activity"/>
    <property type="evidence" value="ECO:0007669"/>
    <property type="project" value="UniProtKB-UniRule"/>
</dbReference>
<dbReference type="UniPathway" id="UPA00047">
    <property type="reaction ID" value="UER00066"/>
</dbReference>
<keyword evidence="3" id="KW-0028">Amino-acid biosynthesis</keyword>
<name>A0A511RKZ0_9DEIN</name>
<dbReference type="SUPFAM" id="SSF51569">
    <property type="entry name" value="Aldolase"/>
    <property type="match status" value="1"/>
</dbReference>
<dbReference type="SUPFAM" id="SSF110921">
    <property type="entry name" value="2-isopropylmalate synthase LeuA, allosteric (dimerisation) domain"/>
    <property type="match status" value="1"/>
</dbReference>
<dbReference type="EMBL" id="BJXN01000006">
    <property type="protein sequence ID" value="GEM89612.1"/>
    <property type="molecule type" value="Genomic_DNA"/>
</dbReference>
<organism evidence="11 12">
    <name type="scientific">Oceanithermus desulfurans NBRC 100063</name>
    <dbReference type="NCBI Taxonomy" id="1227550"/>
    <lineage>
        <taxon>Bacteria</taxon>
        <taxon>Thermotogati</taxon>
        <taxon>Deinococcota</taxon>
        <taxon>Deinococci</taxon>
        <taxon>Thermales</taxon>
        <taxon>Thermaceae</taxon>
        <taxon>Oceanithermus</taxon>
    </lineage>
</organism>
<dbReference type="Gene3D" id="1.10.238.260">
    <property type="match status" value="1"/>
</dbReference>
<feature type="domain" description="Pyruvate carboxyltransferase" evidence="10">
    <location>
        <begin position="12"/>
        <end position="279"/>
    </location>
</feature>
<dbReference type="Proteomes" id="UP000321827">
    <property type="component" value="Unassembled WGS sequence"/>
</dbReference>
<dbReference type="Pfam" id="PF08502">
    <property type="entry name" value="LeuA_dimer"/>
    <property type="match status" value="1"/>
</dbReference>
<dbReference type="InterPro" id="IPR013709">
    <property type="entry name" value="2-isopropylmalate_synth_dimer"/>
</dbReference>
<dbReference type="Pfam" id="PF00682">
    <property type="entry name" value="HMGL-like"/>
    <property type="match status" value="1"/>
</dbReference>
<evidence type="ECO:0000313" key="12">
    <source>
        <dbReference type="Proteomes" id="UP000321827"/>
    </source>
</evidence>
<dbReference type="Pfam" id="PF22617">
    <property type="entry name" value="HCS_D2"/>
    <property type="match status" value="1"/>
</dbReference>
<evidence type="ECO:0000256" key="2">
    <source>
        <dbReference type="ARBA" id="ARBA00006154"/>
    </source>
</evidence>
<dbReference type="Gene3D" id="3.30.160.270">
    <property type="match status" value="1"/>
</dbReference>
<dbReference type="EC" id="2.3.3.21" evidence="8"/>
<dbReference type="RefSeq" id="WP_147146588.1">
    <property type="nucleotide sequence ID" value="NZ_BJXN01000006.1"/>
</dbReference>
<dbReference type="PANTHER" id="PTHR43538">
    <property type="entry name" value="ALPHA-IPM SYNTHASE/HOMOCITRATE SYNTHASE"/>
    <property type="match status" value="1"/>
</dbReference>
<comment type="pathway">
    <text evidence="1">Amino-acid biosynthesis; L-isoleucine biosynthesis; 2-oxobutanoate from pyruvate: step 1/3.</text>
</comment>
<keyword evidence="4" id="KW-0412">Isoleucine biosynthesis</keyword>
<dbReference type="InterPro" id="IPR054691">
    <property type="entry name" value="LeuA/HCS_post-cat"/>
</dbReference>
<evidence type="ECO:0000256" key="3">
    <source>
        <dbReference type="ARBA" id="ARBA00022605"/>
    </source>
</evidence>
<dbReference type="PANTHER" id="PTHR43538:SF1">
    <property type="entry name" value="(R)-CITRAMALATE SYNTHASE"/>
    <property type="match status" value="1"/>
</dbReference>
<evidence type="ECO:0000256" key="1">
    <source>
        <dbReference type="ARBA" id="ARBA00004743"/>
    </source>
</evidence>
<dbReference type="OrthoDB" id="9804858at2"/>
<accession>A0A511RKZ0</accession>
<keyword evidence="6" id="KW-0100">Branched-chain amino acid biosynthesis</keyword>
<comment type="similarity">
    <text evidence="2 9">Belongs to the alpha-IPM synthase/homocitrate synthase family.</text>
</comment>
<dbReference type="GO" id="GO:0009098">
    <property type="term" value="P:L-leucine biosynthetic process"/>
    <property type="evidence" value="ECO:0007669"/>
    <property type="project" value="InterPro"/>
</dbReference>
<comment type="caution">
    <text evidence="11">The sequence shown here is derived from an EMBL/GenBank/DDBJ whole genome shotgun (WGS) entry which is preliminary data.</text>
</comment>
<evidence type="ECO:0000259" key="10">
    <source>
        <dbReference type="PROSITE" id="PS50991"/>
    </source>
</evidence>
<dbReference type="InterPro" id="IPR000891">
    <property type="entry name" value="PYR_CT"/>
</dbReference>
<dbReference type="NCBIfam" id="TIGR00977">
    <property type="entry name" value="citramal_synth"/>
    <property type="match status" value="1"/>
</dbReference>
<sequence>MNETKPLAGARIELLDTTLRDGTQAEGVTLSVRDKIAVAEALAAFGVDLIEGGWPGSNPRDADFFEAMKGRALPRGARLTAFGATRRRDLAAEDDPSLAALLAAETPVVTLFGKSWTLHALEALGVSLEANLAMIRESVAFLRAAGRRVVYDAEHFFDGYAEDPGYALATLEAAAAGGADTLVLADTNGGRLPEEVFAATAEVVRRFPDRTVGVHTHNDAELAVANSLAALRAGARHLQGTVGGYGERAGNANLTSLIPTLVLKYGAELKAAAKLAGLRELAHFVDERANQTPNRRAPYVGDAAFAHKGGVHVSAVLKNPRTYEHVEPERVGNRRRFLVSDLSGRSNLLAKLAEAGLELAKEEAGPLLEEVKALERDGYAFEGADASFFLLARRLRGAPEPFRVDAFRSWTGGDAHGRWQAEATVQLTVAGRSVHTAATGQGPVGALDNALRKALLNFFPELEAVGLADYKVRVLEGQEAGTASVVRVLVEMEGAGKRWSTVGASANVIEASLKALGDGYAYALVQAGLA</sequence>
<evidence type="ECO:0000256" key="7">
    <source>
        <dbReference type="ARBA" id="ARBA00048263"/>
    </source>
</evidence>
<dbReference type="PROSITE" id="PS00815">
    <property type="entry name" value="AIPM_HOMOCIT_SYNTH_1"/>
    <property type="match status" value="1"/>
</dbReference>
<dbReference type="GO" id="GO:0003852">
    <property type="term" value="F:2-isopropylmalate synthase activity"/>
    <property type="evidence" value="ECO:0007669"/>
    <property type="project" value="InterPro"/>
</dbReference>
<dbReference type="PROSITE" id="PS50991">
    <property type="entry name" value="PYR_CT"/>
    <property type="match status" value="1"/>
</dbReference>
<dbReference type="InterPro" id="IPR002034">
    <property type="entry name" value="AIPM/Hcit_synth_CS"/>
</dbReference>
<protein>
    <recommendedName>
        <fullName evidence="8">Citramalate synthase</fullName>
        <ecNumber evidence="8">2.3.3.21</ecNumber>
    </recommendedName>
</protein>
<dbReference type="InterPro" id="IPR036230">
    <property type="entry name" value="LeuA_allosteric_dom_sf"/>
</dbReference>
<dbReference type="InterPro" id="IPR005675">
    <property type="entry name" value="Citramal_synthase"/>
</dbReference>
<evidence type="ECO:0000256" key="4">
    <source>
        <dbReference type="ARBA" id="ARBA00022624"/>
    </source>
</evidence>
<dbReference type="GO" id="GO:0009097">
    <property type="term" value="P:isoleucine biosynthetic process"/>
    <property type="evidence" value="ECO:0007669"/>
    <property type="project" value="UniProtKB-UniRule"/>
</dbReference>
<dbReference type="SMART" id="SM00917">
    <property type="entry name" value="LeuA_dimer"/>
    <property type="match status" value="1"/>
</dbReference>
<evidence type="ECO:0000313" key="11">
    <source>
        <dbReference type="EMBL" id="GEM89612.1"/>
    </source>
</evidence>
<comment type="catalytic activity">
    <reaction evidence="7">
        <text>pyruvate + acetyl-CoA + H2O = (3R)-citramalate + CoA + H(+)</text>
        <dbReference type="Rhea" id="RHEA:19045"/>
        <dbReference type="ChEBI" id="CHEBI:15361"/>
        <dbReference type="ChEBI" id="CHEBI:15377"/>
        <dbReference type="ChEBI" id="CHEBI:15378"/>
        <dbReference type="ChEBI" id="CHEBI:30934"/>
        <dbReference type="ChEBI" id="CHEBI:57287"/>
        <dbReference type="ChEBI" id="CHEBI:57288"/>
        <dbReference type="EC" id="2.3.3.21"/>
    </reaction>
</comment>
<keyword evidence="5 9" id="KW-0808">Transferase</keyword>
<gene>
    <name evidence="11" type="ORF">ODE01S_10460</name>
</gene>
<dbReference type="CDD" id="cd07941">
    <property type="entry name" value="DRE_TIM_LeuA3"/>
    <property type="match status" value="1"/>
</dbReference>
<evidence type="ECO:0000256" key="6">
    <source>
        <dbReference type="ARBA" id="ARBA00023304"/>
    </source>
</evidence>
<reference evidence="11 12" key="1">
    <citation type="submission" date="2019-07" db="EMBL/GenBank/DDBJ databases">
        <title>Whole genome shotgun sequence of Oceanithermus desulfurans NBRC 100063.</title>
        <authorList>
            <person name="Hosoyama A."/>
            <person name="Uohara A."/>
            <person name="Ohji S."/>
            <person name="Ichikawa N."/>
        </authorList>
    </citation>
    <scope>NUCLEOTIDE SEQUENCE [LARGE SCALE GENOMIC DNA]</scope>
    <source>
        <strain evidence="11 12">NBRC 100063</strain>
    </source>
</reference>